<accession>B8BYW0</accession>
<dbReference type="Proteomes" id="UP000001449">
    <property type="component" value="Chromosome 3"/>
</dbReference>
<dbReference type="HOGENOM" id="CLU_1362832_0_0_1"/>
<dbReference type="KEGG" id="tps:THAPSDRAFT_3822"/>
<gene>
    <name evidence="2" type="ORF">THAPSDRAFT_3822</name>
</gene>
<dbReference type="RefSeq" id="XP_002288520.1">
    <property type="nucleotide sequence ID" value="XM_002288484.1"/>
</dbReference>
<evidence type="ECO:0008006" key="4">
    <source>
        <dbReference type="Google" id="ProtNLM"/>
    </source>
</evidence>
<feature type="signal peptide" evidence="1">
    <location>
        <begin position="1"/>
        <end position="24"/>
    </location>
</feature>
<protein>
    <recommendedName>
        <fullName evidence="4">F-box domain-containing protein</fullName>
    </recommendedName>
</protein>
<sequence length="201" mass="21058">MSPLKTILAHAILVHLIIPHDITALSIISTKRMSRIATQHHASNGSTIFTLQPRKRIPINHSLGTTARLLSPARLRGRNALAPILTLFGAWNLAMLADESGAFALAGGTDAGDLTGGVDGGDALSGVAAAAVGGSEDSVRSCGCVHCCLTVGLMEGRDGLLERALRCVAVMLCCYNLVRSAQLLLVYGSFGDGVYYMLLSK</sequence>
<keyword evidence="1" id="KW-0732">Signal</keyword>
<evidence type="ECO:0000313" key="2">
    <source>
        <dbReference type="EMBL" id="EED93956.1"/>
    </source>
</evidence>
<dbReference type="EMBL" id="CM000640">
    <property type="protein sequence ID" value="EED93956.1"/>
    <property type="molecule type" value="Genomic_DNA"/>
</dbReference>
<evidence type="ECO:0000256" key="1">
    <source>
        <dbReference type="SAM" id="SignalP"/>
    </source>
</evidence>
<reference evidence="2 3" key="2">
    <citation type="journal article" date="2008" name="Nature">
        <title>The Phaeodactylum genome reveals the evolutionary history of diatom genomes.</title>
        <authorList>
            <person name="Bowler C."/>
            <person name="Allen A.E."/>
            <person name="Badger J.H."/>
            <person name="Grimwood J."/>
            <person name="Jabbari K."/>
            <person name="Kuo A."/>
            <person name="Maheswari U."/>
            <person name="Martens C."/>
            <person name="Maumus F."/>
            <person name="Otillar R.P."/>
            <person name="Rayko E."/>
            <person name="Salamov A."/>
            <person name="Vandepoele K."/>
            <person name="Beszteri B."/>
            <person name="Gruber A."/>
            <person name="Heijde M."/>
            <person name="Katinka M."/>
            <person name="Mock T."/>
            <person name="Valentin K."/>
            <person name="Verret F."/>
            <person name="Berges J.A."/>
            <person name="Brownlee C."/>
            <person name="Cadoret J.P."/>
            <person name="Chiovitti A."/>
            <person name="Choi C.J."/>
            <person name="Coesel S."/>
            <person name="De Martino A."/>
            <person name="Detter J.C."/>
            <person name="Durkin C."/>
            <person name="Falciatore A."/>
            <person name="Fournet J."/>
            <person name="Haruta M."/>
            <person name="Huysman M.J."/>
            <person name="Jenkins B.D."/>
            <person name="Jiroutova K."/>
            <person name="Jorgensen R.E."/>
            <person name="Joubert Y."/>
            <person name="Kaplan A."/>
            <person name="Kroger N."/>
            <person name="Kroth P.G."/>
            <person name="La Roche J."/>
            <person name="Lindquist E."/>
            <person name="Lommer M."/>
            <person name="Martin-Jezequel V."/>
            <person name="Lopez P.J."/>
            <person name="Lucas S."/>
            <person name="Mangogna M."/>
            <person name="McGinnis K."/>
            <person name="Medlin L.K."/>
            <person name="Montsant A."/>
            <person name="Oudot-Le Secq M.P."/>
            <person name="Napoli C."/>
            <person name="Obornik M."/>
            <person name="Parker M.S."/>
            <person name="Petit J.L."/>
            <person name="Porcel B.M."/>
            <person name="Poulsen N."/>
            <person name="Robison M."/>
            <person name="Rychlewski L."/>
            <person name="Rynearson T.A."/>
            <person name="Schmutz J."/>
            <person name="Shapiro H."/>
            <person name="Siaut M."/>
            <person name="Stanley M."/>
            <person name="Sussman M.R."/>
            <person name="Taylor A.R."/>
            <person name="Vardi A."/>
            <person name="von Dassow P."/>
            <person name="Vyverman W."/>
            <person name="Willis A."/>
            <person name="Wyrwicz L.S."/>
            <person name="Rokhsar D.S."/>
            <person name="Weissenbach J."/>
            <person name="Armbrust E.V."/>
            <person name="Green B.R."/>
            <person name="Van de Peer Y."/>
            <person name="Grigoriev I.V."/>
        </authorList>
    </citation>
    <scope>NUCLEOTIDE SEQUENCE [LARGE SCALE GENOMIC DNA]</scope>
    <source>
        <strain evidence="2 3">CCMP1335</strain>
    </source>
</reference>
<name>B8BYW0_THAPS</name>
<keyword evidence="3" id="KW-1185">Reference proteome</keyword>
<dbReference type="GeneID" id="7452053"/>
<feature type="chain" id="PRO_5002866071" description="F-box domain-containing protein" evidence="1">
    <location>
        <begin position="25"/>
        <end position="201"/>
    </location>
</feature>
<proteinExistence type="predicted"/>
<evidence type="ECO:0000313" key="3">
    <source>
        <dbReference type="Proteomes" id="UP000001449"/>
    </source>
</evidence>
<organism evidence="2 3">
    <name type="scientific">Thalassiosira pseudonana</name>
    <name type="common">Marine diatom</name>
    <name type="synonym">Cyclotella nana</name>
    <dbReference type="NCBI Taxonomy" id="35128"/>
    <lineage>
        <taxon>Eukaryota</taxon>
        <taxon>Sar</taxon>
        <taxon>Stramenopiles</taxon>
        <taxon>Ochrophyta</taxon>
        <taxon>Bacillariophyta</taxon>
        <taxon>Coscinodiscophyceae</taxon>
        <taxon>Thalassiosirophycidae</taxon>
        <taxon>Thalassiosirales</taxon>
        <taxon>Thalassiosiraceae</taxon>
        <taxon>Thalassiosira</taxon>
    </lineage>
</organism>
<reference evidence="2 3" key="1">
    <citation type="journal article" date="2004" name="Science">
        <title>The genome of the diatom Thalassiosira pseudonana: ecology, evolution, and metabolism.</title>
        <authorList>
            <person name="Armbrust E.V."/>
            <person name="Berges J.A."/>
            <person name="Bowler C."/>
            <person name="Green B.R."/>
            <person name="Martinez D."/>
            <person name="Putnam N.H."/>
            <person name="Zhou S."/>
            <person name="Allen A.E."/>
            <person name="Apt K.E."/>
            <person name="Bechner M."/>
            <person name="Brzezinski M.A."/>
            <person name="Chaal B.K."/>
            <person name="Chiovitti A."/>
            <person name="Davis A.K."/>
            <person name="Demarest M.S."/>
            <person name="Detter J.C."/>
            <person name="Glavina T."/>
            <person name="Goodstein D."/>
            <person name="Hadi M.Z."/>
            <person name="Hellsten U."/>
            <person name="Hildebrand M."/>
            <person name="Jenkins B.D."/>
            <person name="Jurka J."/>
            <person name="Kapitonov V.V."/>
            <person name="Kroger N."/>
            <person name="Lau W.W."/>
            <person name="Lane T.W."/>
            <person name="Larimer F.W."/>
            <person name="Lippmeier J.C."/>
            <person name="Lucas S."/>
            <person name="Medina M."/>
            <person name="Montsant A."/>
            <person name="Obornik M."/>
            <person name="Parker M.S."/>
            <person name="Palenik B."/>
            <person name="Pazour G.J."/>
            <person name="Richardson P.M."/>
            <person name="Rynearson T.A."/>
            <person name="Saito M.A."/>
            <person name="Schwartz D.C."/>
            <person name="Thamatrakoln K."/>
            <person name="Valentin K."/>
            <person name="Vardi A."/>
            <person name="Wilkerson F.P."/>
            <person name="Rokhsar D.S."/>
        </authorList>
    </citation>
    <scope>NUCLEOTIDE SEQUENCE [LARGE SCALE GENOMIC DNA]</scope>
    <source>
        <strain evidence="2 3">CCMP1335</strain>
    </source>
</reference>
<dbReference type="PaxDb" id="35128-Thaps3822"/>
<dbReference type="AlphaFoldDB" id="B8BYW0"/>
<dbReference type="InParanoid" id="B8BYW0"/>